<name>A0A0M9GPU8_9HYPH</name>
<evidence type="ECO:0000256" key="3">
    <source>
        <dbReference type="HAMAP-Rule" id="MF_00649"/>
    </source>
</evidence>
<dbReference type="SUPFAM" id="SSF57716">
    <property type="entry name" value="Glucocorticoid receptor-like (DNA-binding domain)"/>
    <property type="match status" value="1"/>
</dbReference>
<dbReference type="GO" id="GO:0006355">
    <property type="term" value="P:regulation of DNA-templated transcription"/>
    <property type="evidence" value="ECO:0007669"/>
    <property type="project" value="InterPro"/>
</dbReference>
<organism evidence="4 5">
    <name type="scientific">Ahrensia marina</name>
    <dbReference type="NCBI Taxonomy" id="1514904"/>
    <lineage>
        <taxon>Bacteria</taxon>
        <taxon>Pseudomonadati</taxon>
        <taxon>Pseudomonadota</taxon>
        <taxon>Alphaproteobacteria</taxon>
        <taxon>Hyphomicrobiales</taxon>
        <taxon>Ahrensiaceae</taxon>
        <taxon>Ahrensia</taxon>
    </lineage>
</organism>
<dbReference type="PANTHER" id="PTHR36150:SF1">
    <property type="entry name" value="DNA GYRASE INHIBITOR YACG"/>
    <property type="match status" value="1"/>
</dbReference>
<comment type="function">
    <text evidence="3">Inhibits all the catalytic activities of DNA gyrase by preventing its interaction with DNA. Acts by binding directly to the C-terminal domain of GyrB, which probably disrupts DNA binding by the gyrase.</text>
</comment>
<dbReference type="NCBIfam" id="NF002362">
    <property type="entry name" value="PRK01343.1"/>
    <property type="match status" value="1"/>
</dbReference>
<accession>A0A0M9GPU8</accession>
<evidence type="ECO:0000313" key="5">
    <source>
        <dbReference type="Proteomes" id="UP000038011"/>
    </source>
</evidence>
<comment type="subunit">
    <text evidence="3">Interacts with GyrB.</text>
</comment>
<evidence type="ECO:0000313" key="4">
    <source>
        <dbReference type="EMBL" id="KPB02880.1"/>
    </source>
</evidence>
<reference evidence="4 5" key="1">
    <citation type="submission" date="2015-01" db="EMBL/GenBank/DDBJ databases">
        <title>Ahrensia donghaiensis sp. nov., a novel dimethylsulphoniopropionate-cleavage bacterium isolated from seawater and emended descriptions of the genus Ahrensia and Ahrensia kielensis.</title>
        <authorList>
            <person name="Liu J."/>
        </authorList>
    </citation>
    <scope>NUCLEOTIDE SEQUENCE [LARGE SCALE GENOMIC DNA]</scope>
    <source>
        <strain evidence="4 5">LZD062</strain>
    </source>
</reference>
<comment type="cofactor">
    <cofactor evidence="3">
        <name>Zn(2+)</name>
        <dbReference type="ChEBI" id="CHEBI:29105"/>
    </cofactor>
    <text evidence="3">Binds 1 zinc ion.</text>
</comment>
<protein>
    <recommendedName>
        <fullName evidence="3">DNA gyrase inhibitor YacG</fullName>
    </recommendedName>
</protein>
<dbReference type="GO" id="GO:0008270">
    <property type="term" value="F:zinc ion binding"/>
    <property type="evidence" value="ECO:0007669"/>
    <property type="project" value="UniProtKB-UniRule"/>
</dbReference>
<keyword evidence="5" id="KW-1185">Reference proteome</keyword>
<dbReference type="PANTHER" id="PTHR36150">
    <property type="entry name" value="DNA GYRASE INHIBITOR YACG"/>
    <property type="match status" value="1"/>
</dbReference>
<dbReference type="STRING" id="1514904.SU32_01000"/>
<keyword evidence="1 3" id="KW-0479">Metal-binding</keyword>
<feature type="binding site" evidence="3">
    <location>
        <position position="14"/>
    </location>
    <ligand>
        <name>Zn(2+)</name>
        <dbReference type="ChEBI" id="CHEBI:29105"/>
    </ligand>
</feature>
<dbReference type="InterPro" id="IPR013088">
    <property type="entry name" value="Znf_NHR/GATA"/>
</dbReference>
<comment type="caution">
    <text evidence="4">The sequence shown here is derived from an EMBL/GenBank/DDBJ whole genome shotgun (WGS) entry which is preliminary data.</text>
</comment>
<dbReference type="HAMAP" id="MF_00649">
    <property type="entry name" value="DNA_gyrase_inhibitor_YacG"/>
    <property type="match status" value="1"/>
</dbReference>
<dbReference type="PATRIC" id="fig|1514904.3.peg.207"/>
<feature type="binding site" evidence="3">
    <location>
        <position position="17"/>
    </location>
    <ligand>
        <name>Zn(2+)</name>
        <dbReference type="ChEBI" id="CHEBI:29105"/>
    </ligand>
</feature>
<dbReference type="GO" id="GO:0008657">
    <property type="term" value="F:DNA topoisomerase type II (double strand cut, ATP-hydrolyzing) inhibitor activity"/>
    <property type="evidence" value="ECO:0007669"/>
    <property type="project" value="UniProtKB-UniRule"/>
</dbReference>
<dbReference type="InterPro" id="IPR005584">
    <property type="entry name" value="DNA_gyrase_inhibitor_YacG"/>
</dbReference>
<keyword evidence="2 3" id="KW-0862">Zinc</keyword>
<feature type="binding site" evidence="3">
    <location>
        <position position="29"/>
    </location>
    <ligand>
        <name>Zn(2+)</name>
        <dbReference type="ChEBI" id="CHEBI:29105"/>
    </ligand>
</feature>
<feature type="binding site" evidence="3">
    <location>
        <position position="33"/>
    </location>
    <ligand>
        <name>Zn(2+)</name>
        <dbReference type="ChEBI" id="CHEBI:29105"/>
    </ligand>
</feature>
<evidence type="ECO:0000256" key="2">
    <source>
        <dbReference type="ARBA" id="ARBA00022833"/>
    </source>
</evidence>
<gene>
    <name evidence="3" type="primary">yacG</name>
    <name evidence="4" type="ORF">SU32_01000</name>
</gene>
<dbReference type="Pfam" id="PF03884">
    <property type="entry name" value="YacG"/>
    <property type="match status" value="1"/>
</dbReference>
<dbReference type="RefSeq" id="WP_053997447.1">
    <property type="nucleotide sequence ID" value="NZ_JXMU01000001.1"/>
</dbReference>
<evidence type="ECO:0000256" key="1">
    <source>
        <dbReference type="ARBA" id="ARBA00022723"/>
    </source>
</evidence>
<sequence>MSSKVEPLRPTVKCPECSRDSARATYPFCSARCKDVDLNRWLSGSYVIPGPQLSDEDDYEAVDFNPDLKD</sequence>
<dbReference type="Gene3D" id="3.30.50.10">
    <property type="entry name" value="Erythroid Transcription Factor GATA-1, subunit A"/>
    <property type="match status" value="1"/>
</dbReference>
<dbReference type="EMBL" id="JXMU01000001">
    <property type="protein sequence ID" value="KPB02880.1"/>
    <property type="molecule type" value="Genomic_DNA"/>
</dbReference>
<dbReference type="AlphaFoldDB" id="A0A0M9GPU8"/>
<dbReference type="OrthoDB" id="9809663at2"/>
<proteinExistence type="inferred from homology"/>
<comment type="similarity">
    <text evidence="3">Belongs to the DNA gyrase inhibitor YacG family.</text>
</comment>
<dbReference type="Proteomes" id="UP000038011">
    <property type="component" value="Unassembled WGS sequence"/>
</dbReference>